<feature type="domain" description="GTP cyclohydrolase II" evidence="15">
    <location>
        <begin position="205"/>
        <end position="366"/>
    </location>
</feature>
<dbReference type="OrthoDB" id="9793111at2"/>
<feature type="binding site" evidence="14">
    <location>
        <position position="26"/>
    </location>
    <ligand>
        <name>Mg(2+)</name>
        <dbReference type="ChEBI" id="CHEBI:18420"/>
        <label>1</label>
    </ligand>
</feature>
<evidence type="ECO:0000256" key="11">
    <source>
        <dbReference type="ARBA" id="ARBA00022842"/>
    </source>
</evidence>
<comment type="similarity">
    <text evidence="5">In the N-terminal section; belongs to the DHBP synthase family.</text>
</comment>
<feature type="binding site" evidence="14">
    <location>
        <begin position="138"/>
        <end position="142"/>
    </location>
    <ligand>
        <name>D-ribulose 5-phosphate</name>
        <dbReference type="ChEBI" id="CHEBI:58121"/>
    </ligand>
</feature>
<dbReference type="HAMAP" id="MF_00180">
    <property type="entry name" value="RibB"/>
    <property type="match status" value="1"/>
</dbReference>
<dbReference type="InterPro" id="IPR036144">
    <property type="entry name" value="RibA-like_sf"/>
</dbReference>
<evidence type="ECO:0000256" key="5">
    <source>
        <dbReference type="ARBA" id="ARBA00005520"/>
    </source>
</evidence>
<dbReference type="Gene3D" id="3.90.870.10">
    <property type="entry name" value="DHBP synthase"/>
    <property type="match status" value="1"/>
</dbReference>
<dbReference type="NCBIfam" id="NF010626">
    <property type="entry name" value="PRK14019.1"/>
    <property type="match status" value="1"/>
</dbReference>
<evidence type="ECO:0000256" key="8">
    <source>
        <dbReference type="ARBA" id="ARBA00018836"/>
    </source>
</evidence>
<evidence type="ECO:0000256" key="13">
    <source>
        <dbReference type="ARBA" id="ARBA00023239"/>
    </source>
</evidence>
<comment type="cofactor">
    <cofactor evidence="14">
        <name>Mg(2+)</name>
        <dbReference type="ChEBI" id="CHEBI:18420"/>
    </cofactor>
    <cofactor evidence="14">
        <name>Mn(2+)</name>
        <dbReference type="ChEBI" id="CHEBI:29035"/>
    </cofactor>
    <text evidence="14">Binds 2 divalent metal cations per subunit. Magnesium or manganese.</text>
</comment>
<sequence length="371" mass="41003">MNTIDEIIEDLRQGKMVIIMDDEDRENEGDLVMAATFTRPEDVNFMARYGRGLICLTLTRERCRQLRLPLMVNENKTAHSTNFTVSIEAATGVTTGISAADRARTIQAAVASDARAEDLVQPGHIFPLMAQSGGVLNRAGHTEAGCDLARLAGVEPAAVIVEILNDDGSMARRPDLEKFAEQHQLKIGTIADLIHYRIQHENTLERISECNFPTEFGDFRLYAYQDQNDNKLHLALVMGQVAGDEPVLVRVHGRNLLDDLFSSKRNENSVSLRDAMRIIAEEGRGVIVVIRQNEDNKSLVEHIHQYQMQDNGVVNPASTDSVGDWRSTGTGSRILADLGVHRLKVIGTQKKYVGLAGFDLEVVDYVGKGGI</sequence>
<dbReference type="AlphaFoldDB" id="A0A4P9UKF3"/>
<evidence type="ECO:0000256" key="14">
    <source>
        <dbReference type="HAMAP-Rule" id="MF_00180"/>
    </source>
</evidence>
<dbReference type="Proteomes" id="UP000305881">
    <property type="component" value="Chromosome"/>
</dbReference>
<dbReference type="RefSeq" id="WP_017840511.1">
    <property type="nucleotide sequence ID" value="NZ_CP035467.1"/>
</dbReference>
<dbReference type="UniPathway" id="UPA00275">
    <property type="reaction ID" value="UER00399"/>
</dbReference>
<name>A0A4P9UKF3_METBY</name>
<evidence type="ECO:0000259" key="15">
    <source>
        <dbReference type="Pfam" id="PF00925"/>
    </source>
</evidence>
<feature type="binding site" evidence="14">
    <location>
        <position position="30"/>
    </location>
    <ligand>
        <name>D-ribulose 5-phosphate</name>
        <dbReference type="ChEBI" id="CHEBI:58121"/>
    </ligand>
</feature>
<dbReference type="GO" id="GO:0005829">
    <property type="term" value="C:cytosol"/>
    <property type="evidence" value="ECO:0007669"/>
    <property type="project" value="TreeGrafter"/>
</dbReference>
<comment type="subunit">
    <text evidence="14">Homodimer.</text>
</comment>
<dbReference type="GO" id="GO:0003935">
    <property type="term" value="F:GTP cyclohydrolase II activity"/>
    <property type="evidence" value="ECO:0007669"/>
    <property type="project" value="TreeGrafter"/>
</dbReference>
<protein>
    <recommendedName>
        <fullName evidence="8 14">3,4-dihydroxy-2-butanone 4-phosphate synthase</fullName>
        <shortName evidence="14">DHBP synthase</shortName>
        <ecNumber evidence="7 14">4.1.99.12</ecNumber>
    </recommendedName>
</protein>
<dbReference type="InterPro" id="IPR017945">
    <property type="entry name" value="DHBP_synth_RibB-like_a/b_dom"/>
</dbReference>
<dbReference type="PANTHER" id="PTHR21327">
    <property type="entry name" value="GTP CYCLOHYDROLASE II-RELATED"/>
    <property type="match status" value="1"/>
</dbReference>
<feature type="binding site" evidence="14">
    <location>
        <begin position="25"/>
        <end position="26"/>
    </location>
    <ligand>
        <name>D-ribulose 5-phosphate</name>
        <dbReference type="ChEBI" id="CHEBI:58121"/>
    </ligand>
</feature>
<organism evidence="16 17">
    <name type="scientific">Methylotuvimicrobium buryatense</name>
    <name type="common">Methylomicrobium buryatense</name>
    <dbReference type="NCBI Taxonomy" id="95641"/>
    <lineage>
        <taxon>Bacteria</taxon>
        <taxon>Pseudomonadati</taxon>
        <taxon>Pseudomonadota</taxon>
        <taxon>Gammaproteobacteria</taxon>
        <taxon>Methylococcales</taxon>
        <taxon>Methylococcaceae</taxon>
        <taxon>Methylotuvimicrobium</taxon>
    </lineage>
</organism>
<keyword evidence="12 14" id="KW-0464">Manganese</keyword>
<dbReference type="SUPFAM" id="SSF55821">
    <property type="entry name" value="YrdC/RibB"/>
    <property type="match status" value="1"/>
</dbReference>
<comment type="cofactor">
    <cofactor evidence="2">
        <name>Mn(2+)</name>
        <dbReference type="ChEBI" id="CHEBI:29035"/>
    </cofactor>
</comment>
<dbReference type="GO" id="GO:0008686">
    <property type="term" value="F:3,4-dihydroxy-2-butanone-4-phosphate synthase activity"/>
    <property type="evidence" value="ECO:0007669"/>
    <property type="project" value="UniProtKB-UniRule"/>
</dbReference>
<dbReference type="Gene3D" id="3.40.50.10990">
    <property type="entry name" value="GTP cyclohydrolase II"/>
    <property type="match status" value="1"/>
</dbReference>
<evidence type="ECO:0000256" key="10">
    <source>
        <dbReference type="ARBA" id="ARBA00022723"/>
    </source>
</evidence>
<evidence type="ECO:0000313" key="16">
    <source>
        <dbReference type="EMBL" id="QCW81709.1"/>
    </source>
</evidence>
<keyword evidence="10 14" id="KW-0479">Metal-binding</keyword>
<dbReference type="STRING" id="675511.GCA_000341735_01973"/>
<keyword evidence="9 14" id="KW-0686">Riboflavin biosynthesis</keyword>
<evidence type="ECO:0000313" key="17">
    <source>
        <dbReference type="Proteomes" id="UP000305881"/>
    </source>
</evidence>
<gene>
    <name evidence="14" type="primary">ribB</name>
    <name evidence="16" type="ORF">EQU24_05185</name>
</gene>
<dbReference type="SUPFAM" id="SSF142695">
    <property type="entry name" value="RibA-like"/>
    <property type="match status" value="1"/>
</dbReference>
<accession>A0A4P9UKF3</accession>
<evidence type="ECO:0000256" key="9">
    <source>
        <dbReference type="ARBA" id="ARBA00022619"/>
    </source>
</evidence>
<comment type="function">
    <text evidence="3 14">Catalyzes the conversion of D-ribulose 5-phosphate to formate and 3,4-dihydroxy-2-butanone 4-phosphate.</text>
</comment>
<keyword evidence="13 14" id="KW-0456">Lyase</keyword>
<evidence type="ECO:0000256" key="4">
    <source>
        <dbReference type="ARBA" id="ARBA00004904"/>
    </source>
</evidence>
<dbReference type="FunFam" id="3.90.870.10:FF:000001">
    <property type="entry name" value="Riboflavin biosynthesis protein RibBA"/>
    <property type="match status" value="1"/>
</dbReference>
<feature type="binding site" evidence="14">
    <location>
        <position position="141"/>
    </location>
    <ligand>
        <name>Mg(2+)</name>
        <dbReference type="ChEBI" id="CHEBI:18420"/>
        <label>2</label>
    </ligand>
</feature>
<evidence type="ECO:0000256" key="2">
    <source>
        <dbReference type="ARBA" id="ARBA00001936"/>
    </source>
</evidence>
<evidence type="ECO:0000256" key="6">
    <source>
        <dbReference type="ARBA" id="ARBA00008976"/>
    </source>
</evidence>
<evidence type="ECO:0000256" key="1">
    <source>
        <dbReference type="ARBA" id="ARBA00000141"/>
    </source>
</evidence>
<keyword evidence="17" id="KW-1185">Reference proteome</keyword>
<evidence type="ECO:0000256" key="7">
    <source>
        <dbReference type="ARBA" id="ARBA00012153"/>
    </source>
</evidence>
<dbReference type="GO" id="GO:0009231">
    <property type="term" value="P:riboflavin biosynthetic process"/>
    <property type="evidence" value="ECO:0007669"/>
    <property type="project" value="UniProtKB-UniRule"/>
</dbReference>
<proteinExistence type="inferred from homology"/>
<dbReference type="InterPro" id="IPR032677">
    <property type="entry name" value="GTP_cyclohydro_II"/>
</dbReference>
<feature type="binding site" evidence="14">
    <location>
        <position position="26"/>
    </location>
    <ligand>
        <name>Mg(2+)</name>
        <dbReference type="ChEBI" id="CHEBI:18420"/>
        <label>2</label>
    </ligand>
</feature>
<dbReference type="EMBL" id="CP035467">
    <property type="protein sequence ID" value="QCW81709.1"/>
    <property type="molecule type" value="Genomic_DNA"/>
</dbReference>
<keyword evidence="11 14" id="KW-0460">Magnesium</keyword>
<comment type="similarity">
    <text evidence="14">Belongs to the DHBP synthase family.</text>
</comment>
<dbReference type="PANTHER" id="PTHR21327:SF34">
    <property type="entry name" value="3,4-DIHYDROXY-2-BUTANONE 4-PHOSPHATE SYNTHASE"/>
    <property type="match status" value="1"/>
</dbReference>
<reference evidence="17" key="1">
    <citation type="journal article" date="2019" name="J. Bacteriol.">
        <title>A Mutagenic Screen Identifies a TonB-Dependent Receptor Required for the Lanthanide Metal Switch in the Type I Methanotroph 'Methylotuvimicrobium buryatense' 5GB1C.</title>
        <authorList>
            <person name="Groom J.D."/>
            <person name="Ford S.M."/>
            <person name="Pesesky M.W."/>
            <person name="Lidstrom M.E."/>
        </authorList>
    </citation>
    <scope>NUCLEOTIDE SEQUENCE [LARGE SCALE GENOMIC DNA]</scope>
    <source>
        <strain evidence="17">5GB1C</strain>
    </source>
</reference>
<dbReference type="GO" id="GO:0030145">
    <property type="term" value="F:manganese ion binding"/>
    <property type="evidence" value="ECO:0007669"/>
    <property type="project" value="UniProtKB-UniRule"/>
</dbReference>
<evidence type="ECO:0000256" key="3">
    <source>
        <dbReference type="ARBA" id="ARBA00002284"/>
    </source>
</evidence>
<comment type="catalytic activity">
    <reaction evidence="1 14">
        <text>D-ribulose 5-phosphate = (2S)-2-hydroxy-3-oxobutyl phosphate + formate + H(+)</text>
        <dbReference type="Rhea" id="RHEA:18457"/>
        <dbReference type="ChEBI" id="CHEBI:15378"/>
        <dbReference type="ChEBI" id="CHEBI:15740"/>
        <dbReference type="ChEBI" id="CHEBI:58121"/>
        <dbReference type="ChEBI" id="CHEBI:58830"/>
        <dbReference type="EC" id="4.1.99.12"/>
    </reaction>
</comment>
<dbReference type="Pfam" id="PF00926">
    <property type="entry name" value="DHBP_synthase"/>
    <property type="match status" value="1"/>
</dbReference>
<dbReference type="GO" id="GO:0000287">
    <property type="term" value="F:magnesium ion binding"/>
    <property type="evidence" value="ECO:0007669"/>
    <property type="project" value="UniProtKB-UniRule"/>
</dbReference>
<comment type="pathway">
    <text evidence="4 14">Cofactor biosynthesis; riboflavin biosynthesis; 2-hydroxy-3-oxobutyl phosphate from D-ribulose 5-phosphate: step 1/1.</text>
</comment>
<evidence type="ECO:0000256" key="12">
    <source>
        <dbReference type="ARBA" id="ARBA00023211"/>
    </source>
</evidence>
<dbReference type="PIRSF" id="PIRSF001259">
    <property type="entry name" value="RibA"/>
    <property type="match status" value="1"/>
</dbReference>
<dbReference type="KEGG" id="mbur:EQU24_05185"/>
<comment type="similarity">
    <text evidence="6">In the C-terminal section; belongs to the GTP cyclohydrolase II family.</text>
</comment>
<dbReference type="Pfam" id="PF00925">
    <property type="entry name" value="GTP_cyclohydro2"/>
    <property type="match status" value="1"/>
</dbReference>
<feature type="site" description="Essential for catalytic activity" evidence="14">
    <location>
        <position position="162"/>
    </location>
</feature>
<dbReference type="NCBIfam" id="TIGR00506">
    <property type="entry name" value="ribB"/>
    <property type="match status" value="1"/>
</dbReference>
<dbReference type="InterPro" id="IPR000422">
    <property type="entry name" value="DHBP_synthase_RibB"/>
</dbReference>
<dbReference type="EC" id="4.1.99.12" evidence="7 14"/>
<feature type="site" description="Essential for catalytic activity" evidence="14">
    <location>
        <position position="124"/>
    </location>
</feature>